<accession>A0A0F9E4H4</accession>
<dbReference type="Gene3D" id="3.20.20.150">
    <property type="entry name" value="Divalent-metal-dependent TIM barrel enzymes"/>
    <property type="match status" value="1"/>
</dbReference>
<dbReference type="AlphaFoldDB" id="A0A0F9E4H4"/>
<comment type="caution">
    <text evidence="1">The sequence shown here is derived from an EMBL/GenBank/DDBJ whole genome shotgun (WGS) entry which is preliminary data.</text>
</comment>
<organism evidence="1">
    <name type="scientific">marine sediment metagenome</name>
    <dbReference type="NCBI Taxonomy" id="412755"/>
    <lineage>
        <taxon>unclassified sequences</taxon>
        <taxon>metagenomes</taxon>
        <taxon>ecological metagenomes</taxon>
    </lineage>
</organism>
<evidence type="ECO:0000313" key="1">
    <source>
        <dbReference type="EMBL" id="KKL18943.1"/>
    </source>
</evidence>
<gene>
    <name evidence="1" type="ORF">LCGC14_2470450</name>
</gene>
<dbReference type="SUPFAM" id="SSF51658">
    <property type="entry name" value="Xylose isomerase-like"/>
    <property type="match status" value="1"/>
</dbReference>
<dbReference type="InterPro" id="IPR036237">
    <property type="entry name" value="Xyl_isomerase-like_sf"/>
</dbReference>
<evidence type="ECO:0008006" key="2">
    <source>
        <dbReference type="Google" id="ProtNLM"/>
    </source>
</evidence>
<feature type="non-terminal residue" evidence="1">
    <location>
        <position position="47"/>
    </location>
</feature>
<dbReference type="EMBL" id="LAZR01038670">
    <property type="protein sequence ID" value="KKL18943.1"/>
    <property type="molecule type" value="Genomic_DNA"/>
</dbReference>
<proteinExistence type="predicted"/>
<name>A0A0F9E4H4_9ZZZZ</name>
<protein>
    <recommendedName>
        <fullName evidence="2">Xylose isomerase-like TIM barrel domain-containing protein</fullName>
    </recommendedName>
</protein>
<reference evidence="1" key="1">
    <citation type="journal article" date="2015" name="Nature">
        <title>Complex archaea that bridge the gap between prokaryotes and eukaryotes.</title>
        <authorList>
            <person name="Spang A."/>
            <person name="Saw J.H."/>
            <person name="Jorgensen S.L."/>
            <person name="Zaremba-Niedzwiedzka K."/>
            <person name="Martijn J."/>
            <person name="Lind A.E."/>
            <person name="van Eijk R."/>
            <person name="Schleper C."/>
            <person name="Guy L."/>
            <person name="Ettema T.J."/>
        </authorList>
    </citation>
    <scope>NUCLEOTIDE SEQUENCE</scope>
</reference>
<sequence>MLLLGAHTSVSGGYHKALIKGRKLGLSTVQIFTKNQLRWVSKPISEN</sequence>